<dbReference type="AlphaFoldDB" id="A0A3N0DSQ2"/>
<dbReference type="RefSeq" id="WP_123233159.1">
    <property type="nucleotide sequence ID" value="NZ_RJSG01000002.1"/>
</dbReference>
<keyword evidence="2" id="KW-1185">Reference proteome</keyword>
<protein>
    <submittedName>
        <fullName evidence="1">DUF2505 domain-containing protein</fullName>
    </submittedName>
</protein>
<organism evidence="1 2">
    <name type="scientific">Nocardioides marmorisolisilvae</name>
    <dbReference type="NCBI Taxonomy" id="1542737"/>
    <lineage>
        <taxon>Bacteria</taxon>
        <taxon>Bacillati</taxon>
        <taxon>Actinomycetota</taxon>
        <taxon>Actinomycetes</taxon>
        <taxon>Propionibacteriales</taxon>
        <taxon>Nocardioidaceae</taxon>
        <taxon>Nocardioides</taxon>
    </lineage>
</organism>
<dbReference type="InterPro" id="IPR019639">
    <property type="entry name" value="DUF2505"/>
</dbReference>
<dbReference type="EMBL" id="RJSG01000002">
    <property type="protein sequence ID" value="RNL78658.1"/>
    <property type="molecule type" value="Genomic_DNA"/>
</dbReference>
<dbReference type="Pfam" id="PF10698">
    <property type="entry name" value="DUF2505"/>
    <property type="match status" value="1"/>
</dbReference>
<comment type="caution">
    <text evidence="1">The sequence shown here is derived from an EMBL/GenBank/DDBJ whole genome shotgun (WGS) entry which is preliminary data.</text>
</comment>
<name>A0A3N0DSQ2_9ACTN</name>
<evidence type="ECO:0000313" key="2">
    <source>
        <dbReference type="Proteomes" id="UP000277094"/>
    </source>
</evidence>
<proteinExistence type="predicted"/>
<dbReference type="Proteomes" id="UP000277094">
    <property type="component" value="Unassembled WGS sequence"/>
</dbReference>
<gene>
    <name evidence="1" type="ORF">EFL95_06115</name>
</gene>
<evidence type="ECO:0000313" key="1">
    <source>
        <dbReference type="EMBL" id="RNL78658.1"/>
    </source>
</evidence>
<dbReference type="InterPro" id="IPR023393">
    <property type="entry name" value="START-like_dom_sf"/>
</dbReference>
<accession>A0A3N0DSQ2</accession>
<dbReference type="Gene3D" id="3.30.530.20">
    <property type="match status" value="1"/>
</dbReference>
<dbReference type="SUPFAM" id="SSF55961">
    <property type="entry name" value="Bet v1-like"/>
    <property type="match status" value="1"/>
</dbReference>
<reference evidence="1 2" key="1">
    <citation type="submission" date="2018-11" db="EMBL/GenBank/DDBJ databases">
        <authorList>
            <person name="Li F."/>
        </authorList>
    </citation>
    <scope>NUCLEOTIDE SEQUENCE [LARGE SCALE GENOMIC DNA]</scope>
    <source>
        <strain evidence="1 2">KIS18-7</strain>
    </source>
</reference>
<sequence>MKLRHELTYDAAPEAVLAMLTDPAYWDKVAEATGALTSRATVTGNKVVVDQEQAVQGVPSFAKKFVGESTRAINTYTWDGLAAAFVVETPGKPTSMSGTATVSAQGAGSVLTYDLDVKASVPLIGGKLEKLVVDLTTEGFVKEQAVGAAWLAGA</sequence>
<dbReference type="OrthoDB" id="3266819at2"/>